<evidence type="ECO:0008006" key="8">
    <source>
        <dbReference type="Google" id="ProtNLM"/>
    </source>
</evidence>
<dbReference type="InterPro" id="IPR013210">
    <property type="entry name" value="LRR_N_plant-typ"/>
</dbReference>
<dbReference type="Pfam" id="PF08263">
    <property type="entry name" value="LRRNT_2"/>
    <property type="match status" value="1"/>
</dbReference>
<dbReference type="GO" id="GO:0009089">
    <property type="term" value="P:lysine biosynthetic process via diaminopimelate"/>
    <property type="evidence" value="ECO:0007669"/>
    <property type="project" value="TreeGrafter"/>
</dbReference>
<dbReference type="EMBL" id="CP136894">
    <property type="protein sequence ID" value="WOL08500.1"/>
    <property type="molecule type" value="Genomic_DNA"/>
</dbReference>
<dbReference type="InterPro" id="IPR001048">
    <property type="entry name" value="Asp/Glu/Uridylate_kinase"/>
</dbReference>
<name>A0AAQ3KGM1_9LILI</name>
<dbReference type="GO" id="GO:0004072">
    <property type="term" value="F:aspartate kinase activity"/>
    <property type="evidence" value="ECO:0007669"/>
    <property type="project" value="TreeGrafter"/>
</dbReference>
<evidence type="ECO:0000259" key="4">
    <source>
        <dbReference type="Pfam" id="PF00696"/>
    </source>
</evidence>
<dbReference type="GO" id="GO:0009090">
    <property type="term" value="P:homoserine biosynthetic process"/>
    <property type="evidence" value="ECO:0007669"/>
    <property type="project" value="TreeGrafter"/>
</dbReference>
<evidence type="ECO:0000313" key="6">
    <source>
        <dbReference type="EMBL" id="WOL08500.1"/>
    </source>
</evidence>
<dbReference type="Proteomes" id="UP001327560">
    <property type="component" value="Chromosome 5"/>
</dbReference>
<dbReference type="SUPFAM" id="SSF53633">
    <property type="entry name" value="Carbamate kinase-like"/>
    <property type="match status" value="1"/>
</dbReference>
<sequence length="155" mass="17234">MAAASGRERAEAETVGLGVGSSVATYHWIRKEAAVRTAMASQDLHVHARDSADERPALLEFRKAIENSKVLSNWNDSIQHCHWIGISCKQGRVWKDVDGVLTCDPNIYPNAIPVPHLTFEEAVELAYFGAQNQSLARTQSKSMGRMEFESHKREG</sequence>
<evidence type="ECO:0000313" key="7">
    <source>
        <dbReference type="Proteomes" id="UP001327560"/>
    </source>
</evidence>
<proteinExistence type="inferred from homology"/>
<dbReference type="GO" id="GO:0009570">
    <property type="term" value="C:chloroplast stroma"/>
    <property type="evidence" value="ECO:0007669"/>
    <property type="project" value="TreeGrafter"/>
</dbReference>
<dbReference type="PANTHER" id="PTHR21499">
    <property type="entry name" value="ASPARTATE KINASE"/>
    <property type="match status" value="1"/>
</dbReference>
<keyword evidence="7" id="KW-1185">Reference proteome</keyword>
<dbReference type="AlphaFoldDB" id="A0AAQ3KGM1"/>
<keyword evidence="3" id="KW-0677">Repeat</keyword>
<gene>
    <name evidence="6" type="ORF">Cni_G17253</name>
</gene>
<dbReference type="InterPro" id="IPR036393">
    <property type="entry name" value="AceGlu_kinase-like_sf"/>
</dbReference>
<dbReference type="PANTHER" id="PTHR21499:SF59">
    <property type="entry name" value="ASPARTOKINASE"/>
    <property type="match status" value="1"/>
</dbReference>
<organism evidence="6 7">
    <name type="scientific">Canna indica</name>
    <name type="common">Indian-shot</name>
    <dbReference type="NCBI Taxonomy" id="4628"/>
    <lineage>
        <taxon>Eukaryota</taxon>
        <taxon>Viridiplantae</taxon>
        <taxon>Streptophyta</taxon>
        <taxon>Embryophyta</taxon>
        <taxon>Tracheophyta</taxon>
        <taxon>Spermatophyta</taxon>
        <taxon>Magnoliopsida</taxon>
        <taxon>Liliopsida</taxon>
        <taxon>Zingiberales</taxon>
        <taxon>Cannaceae</taxon>
        <taxon>Canna</taxon>
    </lineage>
</organism>
<evidence type="ECO:0000256" key="1">
    <source>
        <dbReference type="ARBA" id="ARBA00010122"/>
    </source>
</evidence>
<comment type="similarity">
    <text evidence="1">Belongs to the aspartokinase family.</text>
</comment>
<evidence type="ECO:0000256" key="3">
    <source>
        <dbReference type="ARBA" id="ARBA00022737"/>
    </source>
</evidence>
<keyword evidence="2" id="KW-0433">Leucine-rich repeat</keyword>
<feature type="domain" description="Leucine-rich repeat-containing N-terminal plant-type" evidence="5">
    <location>
        <begin position="52"/>
        <end position="88"/>
    </location>
</feature>
<dbReference type="GO" id="GO:0005829">
    <property type="term" value="C:cytosol"/>
    <property type="evidence" value="ECO:0007669"/>
    <property type="project" value="TreeGrafter"/>
</dbReference>
<protein>
    <recommendedName>
        <fullName evidence="8">Leucine-rich repeat-containing N-terminal plant-type domain-containing protein</fullName>
    </recommendedName>
</protein>
<evidence type="ECO:0000256" key="2">
    <source>
        <dbReference type="ARBA" id="ARBA00022614"/>
    </source>
</evidence>
<feature type="domain" description="Aspartate/glutamate/uridylate kinase" evidence="4">
    <location>
        <begin position="92"/>
        <end position="131"/>
    </location>
</feature>
<reference evidence="6 7" key="1">
    <citation type="submission" date="2023-10" db="EMBL/GenBank/DDBJ databases">
        <title>Chromosome-scale genome assembly provides insights into flower coloration mechanisms of Canna indica.</title>
        <authorList>
            <person name="Li C."/>
        </authorList>
    </citation>
    <scope>NUCLEOTIDE SEQUENCE [LARGE SCALE GENOMIC DNA]</scope>
    <source>
        <tissue evidence="6">Flower</tissue>
    </source>
</reference>
<dbReference type="Gene3D" id="3.40.1160.10">
    <property type="entry name" value="Acetylglutamate kinase-like"/>
    <property type="match status" value="1"/>
</dbReference>
<dbReference type="Pfam" id="PF00696">
    <property type="entry name" value="AA_kinase"/>
    <property type="match status" value="1"/>
</dbReference>
<accession>A0AAQ3KGM1</accession>
<evidence type="ECO:0000259" key="5">
    <source>
        <dbReference type="Pfam" id="PF08263"/>
    </source>
</evidence>